<dbReference type="SUPFAM" id="SSF48452">
    <property type="entry name" value="TPR-like"/>
    <property type="match status" value="2"/>
</dbReference>
<dbReference type="Gene3D" id="1.25.40.10">
    <property type="entry name" value="Tetratricopeptide repeat domain"/>
    <property type="match status" value="3"/>
</dbReference>
<dbReference type="EMBL" id="CP072649">
    <property type="protein sequence ID" value="QUW04684.1"/>
    <property type="molecule type" value="Genomic_DNA"/>
</dbReference>
<accession>A0ABX8BDB5</accession>
<evidence type="ECO:0000313" key="3">
    <source>
        <dbReference type="Proteomes" id="UP000676506"/>
    </source>
</evidence>
<proteinExistence type="predicted"/>
<keyword evidence="3" id="KW-1185">Reference proteome</keyword>
<evidence type="ECO:0000313" key="2">
    <source>
        <dbReference type="EMBL" id="QUW04684.1"/>
    </source>
</evidence>
<feature type="region of interest" description="Disordered" evidence="1">
    <location>
        <begin position="418"/>
        <end position="438"/>
    </location>
</feature>
<gene>
    <name evidence="2" type="ORF">J8C06_13010</name>
</gene>
<dbReference type="Proteomes" id="UP000676506">
    <property type="component" value="Chromosome 2"/>
</dbReference>
<dbReference type="Pfam" id="PF14559">
    <property type="entry name" value="TPR_19"/>
    <property type="match status" value="1"/>
</dbReference>
<name>A0ABX8BDB5_9BACT</name>
<feature type="compositionally biased region" description="Low complexity" evidence="1">
    <location>
        <begin position="421"/>
        <end position="430"/>
    </location>
</feature>
<organism evidence="2 3">
    <name type="scientific">Chloracidobacterium validum</name>
    <dbReference type="NCBI Taxonomy" id="2821543"/>
    <lineage>
        <taxon>Bacteria</taxon>
        <taxon>Pseudomonadati</taxon>
        <taxon>Acidobacteriota</taxon>
        <taxon>Terriglobia</taxon>
        <taxon>Terriglobales</taxon>
        <taxon>Acidobacteriaceae</taxon>
        <taxon>Chloracidobacterium</taxon>
    </lineage>
</organism>
<evidence type="ECO:0000256" key="1">
    <source>
        <dbReference type="SAM" id="MobiDB-lite"/>
    </source>
</evidence>
<sequence>MHCSLCSVWFVAACGWFIGLSGVGVVGSPVTAAPTYQSPTYQSLPTSETPVPNPSEVFQQVRAAGFDALYNLDYRGARDAFEQLTKLDPAHPAGYLDIANCMWAEKLYRARRLQATTYAGTSFFADTKETFDRDFDRRYREAITRTIKVADARLKENPRDTVALYYKGAAHGLLGAYEATITRAFLAALSQSNKSVALHREVLKLDPDYADANLSIGLYNYVVGSLPLPVKLLAALGGVRGSRKRGLAQVAKAADEGRTARDAARLLLITLYKREKRYADALPYLEAFTRQYPANYVARLELADTLVRVGQTDAGIAVFEELIRVSSAGAYRDAIHYQLADTLFSVGRVQDAIPHLRTVTTLPGANPDLVTLAQLRLGEAHDVAGRRAEAIDVYRNILKRPNVFDSHARAQAHLKKPYALPTTVATPTDTDATDDSQP</sequence>
<protein>
    <submittedName>
        <fullName evidence="2">Tetratricopeptide repeat protein</fullName>
    </submittedName>
</protein>
<dbReference type="Pfam" id="PF13432">
    <property type="entry name" value="TPR_16"/>
    <property type="match status" value="2"/>
</dbReference>
<dbReference type="RefSeq" id="WP_211430573.1">
    <property type="nucleotide sequence ID" value="NZ_CP072649.1"/>
</dbReference>
<dbReference type="InterPro" id="IPR011990">
    <property type="entry name" value="TPR-like_helical_dom_sf"/>
</dbReference>
<reference evidence="2 3" key="1">
    <citation type="submission" date="2021-03" db="EMBL/GenBank/DDBJ databases">
        <title>Genomic and phenotypic characterization of Chloracidobacterium isolates provides evidence for multiple species.</title>
        <authorList>
            <person name="Saini M.K."/>
            <person name="Costas A.M.G."/>
            <person name="Tank M."/>
            <person name="Bryant D.A."/>
        </authorList>
    </citation>
    <scope>NUCLEOTIDE SEQUENCE [LARGE SCALE GENOMIC DNA]</scope>
    <source>
        <strain evidence="2 3">BV2-C</strain>
    </source>
</reference>